<evidence type="ECO:0000259" key="12">
    <source>
        <dbReference type="Pfam" id="PF26252"/>
    </source>
</evidence>
<evidence type="ECO:0000256" key="4">
    <source>
        <dbReference type="ARBA" id="ARBA00022695"/>
    </source>
</evidence>
<dbReference type="Pfam" id="PF26253">
    <property type="entry name" value="RdRP_head"/>
    <property type="match status" value="1"/>
</dbReference>
<dbReference type="Pfam" id="PF26252">
    <property type="entry name" value="RdRP_helical"/>
    <property type="match status" value="1"/>
</dbReference>
<dbReference type="GO" id="GO:0030422">
    <property type="term" value="P:siRNA processing"/>
    <property type="evidence" value="ECO:0007669"/>
    <property type="project" value="TreeGrafter"/>
</dbReference>
<evidence type="ECO:0000256" key="6">
    <source>
        <dbReference type="ARBA" id="ARBA00023158"/>
    </source>
</evidence>
<comment type="caution">
    <text evidence="14">The sequence shown here is derived from an EMBL/GenBank/DDBJ whole genome shotgun (WGS) entry which is preliminary data.</text>
</comment>
<dbReference type="InterPro" id="IPR058751">
    <property type="entry name" value="RDRP_helical"/>
</dbReference>
<evidence type="ECO:0000259" key="13">
    <source>
        <dbReference type="Pfam" id="PF26253"/>
    </source>
</evidence>
<name>A0A7J7LYH3_9MAGN</name>
<feature type="domain" description="RDRP helical" evidence="12">
    <location>
        <begin position="321"/>
        <end position="407"/>
    </location>
</feature>
<organism evidence="14 15">
    <name type="scientific">Kingdonia uniflora</name>
    <dbReference type="NCBI Taxonomy" id="39325"/>
    <lineage>
        <taxon>Eukaryota</taxon>
        <taxon>Viridiplantae</taxon>
        <taxon>Streptophyta</taxon>
        <taxon>Embryophyta</taxon>
        <taxon>Tracheophyta</taxon>
        <taxon>Spermatophyta</taxon>
        <taxon>Magnoliopsida</taxon>
        <taxon>Ranunculales</taxon>
        <taxon>Circaeasteraceae</taxon>
        <taxon>Kingdonia</taxon>
    </lineage>
</organism>
<evidence type="ECO:0000259" key="10">
    <source>
        <dbReference type="Pfam" id="PF24572"/>
    </source>
</evidence>
<comment type="catalytic activity">
    <reaction evidence="7 8">
        <text>RNA(n) + a ribonucleoside 5'-triphosphate = RNA(n+1) + diphosphate</text>
        <dbReference type="Rhea" id="RHEA:21248"/>
        <dbReference type="Rhea" id="RHEA-COMP:14527"/>
        <dbReference type="Rhea" id="RHEA-COMP:17342"/>
        <dbReference type="ChEBI" id="CHEBI:33019"/>
        <dbReference type="ChEBI" id="CHEBI:61557"/>
        <dbReference type="ChEBI" id="CHEBI:140395"/>
        <dbReference type="EC" id="2.7.7.48"/>
    </reaction>
</comment>
<feature type="domain" description="RDRP core" evidence="9">
    <location>
        <begin position="422"/>
        <end position="925"/>
    </location>
</feature>
<comment type="function">
    <text evidence="8">Probably involved in the RNA silencing pathway and required for the generation of small interfering RNAs (siRNAs).</text>
</comment>
<keyword evidence="4 8" id="KW-0548">Nucleotidyltransferase</keyword>
<protein>
    <recommendedName>
        <fullName evidence="8">RNA-dependent RNA polymerase</fullName>
        <ecNumber evidence="8">2.7.7.48</ecNumber>
    </recommendedName>
</protein>
<sequence length="1302" mass="147346">MGSFGKGMLDTEIEITQVSFGGFNKDISAKELTDFLEDECGIIWRCRLKNSWTPPDSFPNFDVDTAANIIVENDYDKVEPHAFVHFASAEATKRAVNASGRCKLLLRGKSLTVNLGPENLFRTNQKRTEIIPFKFYDVRVEIGSLVSRDEFLFGWKGPTSGVNFLIDPFDHSCKILFTKEIAFTFKGTNTHAVLKCNFKMEFSVRDITELKQYRDISSLILLLRLASSPQISYRTADDDIYDSVPFDLLDDEDPWIRTTDFTPGGVIGRCSAYKISISPRFGLKLEKAVNYLKELRIPNPDVPRQKLIVREEPDFRASMSDHFSCIQYKEGINFEILFLVNAVIQKGIFNEHQLSDMFFDLLRNQTKEVSAAALRHIFSLEDPVFDAYEKLKLVQEWLIKNPKLLKSFKGSDDNVEVRRLTITPTKAYCLPPVVELGNRVLRKFREYRDRFLRVTFMDEGLEQLNNNVLTYYVAPIVREITDNSFAQKTGVFKRVKSILVEGFYVCGRKYSFLIFSSGQLRDRSAWFFAEDKKLSVIDIRKWMGKFSDRNVAKCTARMGLCFSSTYATVKVPLKEINTELPDIKRNDYVFSDGIGKLTPDLAMKIAEKLQLASNPPCAYQIRFGGCKGVIACWPGNNDKFRLSLRPSMNKFVSNHRIIEIVSWTRFQPGFLNRQIITLLSALNVPDEIFSTMQDSMICKLDQMLENPDVALDIVTSSCEQETIAAIMLSAGFTPRTEPHLRGMLSSIRAAQLGDLLTRARIFVPSGRWLMGCLDELGVLEHGQCFIQVSTPSFESCVSKNGLGLSEAKRNVKLITGIVVVAKNPCLHPGDIRILEAVGAPGLHHLVDCLVFPQKGDRPHANEASGSDLDGDLYFVTWDEKLVPPSKRSWPPMDYSPAKVKKLQRPVNNSFEGKTLEALVLINQFVAYTLCPHQLGTWMSPRFAMYVQAIVRIAEIEASVGNKELIEFDGGNFTMNHHEESTEREAQWAIDVMSGGVDNTLGSLRSKSHNGVAILGRETHPIETPNHQEDIIDFFTKNMVNEMLGTICNAHVVHADQSAYGAMDETCLQLAELAALAVDFPKTGKIVTMPHSLKPKMYPDFMDKGDSQSYKSKKILGRLYRKIRDASDGDILSPSELSLASENIAFDDIFKIEGSDIFISDAWNQKCSYDRQLNALLSHYNIKSEEELVTGHLWSMPKCSSRKQGELKEKLKHAYLSLKKEFRDAFVCVGEGNEQLTEEERNTLYEQKASAWYQVTYHPQWIKESVAMIDPDGGKGAPVRLSFAWIPAEYLVRIKIKSRVTNL</sequence>
<dbReference type="OrthoDB" id="6513042at2759"/>
<comment type="similarity">
    <text evidence="1 8">Belongs to the RdRP family.</text>
</comment>
<dbReference type="PANTHER" id="PTHR23079">
    <property type="entry name" value="RNA-DEPENDENT RNA POLYMERASE"/>
    <property type="match status" value="1"/>
</dbReference>
<evidence type="ECO:0000313" key="14">
    <source>
        <dbReference type="EMBL" id="KAF6147663.1"/>
    </source>
</evidence>
<keyword evidence="15" id="KW-1185">Reference proteome</keyword>
<dbReference type="EC" id="2.7.7.48" evidence="8"/>
<dbReference type="Pfam" id="PF24572">
    <property type="entry name" value="RBD_RDR6"/>
    <property type="match status" value="1"/>
</dbReference>
<dbReference type="Pfam" id="PF24577">
    <property type="entry name" value="RDR6_2nd"/>
    <property type="match status" value="1"/>
</dbReference>
<dbReference type="Pfam" id="PF05183">
    <property type="entry name" value="RdRP"/>
    <property type="match status" value="2"/>
</dbReference>
<evidence type="ECO:0000256" key="8">
    <source>
        <dbReference type="RuleBase" id="RU363098"/>
    </source>
</evidence>
<gene>
    <name evidence="14" type="ORF">GIB67_002994</name>
</gene>
<keyword evidence="5 8" id="KW-0694">RNA-binding</keyword>
<feature type="domain" description="RDRP core" evidence="9">
    <location>
        <begin position="1017"/>
        <end position="1122"/>
    </location>
</feature>
<dbReference type="EMBL" id="JACGCM010001883">
    <property type="protein sequence ID" value="KAF6147663.1"/>
    <property type="molecule type" value="Genomic_DNA"/>
</dbReference>
<feature type="domain" description="RNA-dependent RNA polymerase 6-like RNA-binding" evidence="10">
    <location>
        <begin position="13"/>
        <end position="114"/>
    </location>
</feature>
<feature type="domain" description="RNA-dependent RNA polymerase 6-like second" evidence="11">
    <location>
        <begin position="134"/>
        <end position="297"/>
    </location>
</feature>
<dbReference type="GO" id="GO:0003968">
    <property type="term" value="F:RNA-directed RNA polymerase activity"/>
    <property type="evidence" value="ECO:0007669"/>
    <property type="project" value="UniProtKB-KW"/>
</dbReference>
<dbReference type="CDD" id="cd00590">
    <property type="entry name" value="RRM_SF"/>
    <property type="match status" value="1"/>
</dbReference>
<keyword evidence="2 8" id="KW-0696">RNA-directed RNA polymerase</keyword>
<evidence type="ECO:0000259" key="9">
    <source>
        <dbReference type="Pfam" id="PF05183"/>
    </source>
</evidence>
<evidence type="ECO:0000256" key="5">
    <source>
        <dbReference type="ARBA" id="ARBA00022884"/>
    </source>
</evidence>
<dbReference type="InterPro" id="IPR057297">
    <property type="entry name" value="RDR6-like_2nd"/>
</dbReference>
<accession>A0A7J7LYH3</accession>
<evidence type="ECO:0000256" key="7">
    <source>
        <dbReference type="ARBA" id="ARBA00048744"/>
    </source>
</evidence>
<dbReference type="PANTHER" id="PTHR23079:SF18">
    <property type="entry name" value="RNA-DEPENDENT RNA POLYMERASE 6"/>
    <property type="match status" value="1"/>
</dbReference>
<dbReference type="Proteomes" id="UP000541444">
    <property type="component" value="Unassembled WGS sequence"/>
</dbReference>
<evidence type="ECO:0000259" key="11">
    <source>
        <dbReference type="Pfam" id="PF24577"/>
    </source>
</evidence>
<evidence type="ECO:0000256" key="3">
    <source>
        <dbReference type="ARBA" id="ARBA00022679"/>
    </source>
</evidence>
<dbReference type="InterPro" id="IPR057596">
    <property type="entry name" value="RDRP_core"/>
</dbReference>
<reference evidence="14 15" key="1">
    <citation type="journal article" date="2020" name="IScience">
        <title>Genome Sequencing of the Endangered Kingdonia uniflora (Circaeasteraceae, Ranunculales) Reveals Potential Mechanisms of Evolutionary Specialization.</title>
        <authorList>
            <person name="Sun Y."/>
            <person name="Deng T."/>
            <person name="Zhang A."/>
            <person name="Moore M.J."/>
            <person name="Landis J.B."/>
            <person name="Lin N."/>
            <person name="Zhang H."/>
            <person name="Zhang X."/>
            <person name="Huang J."/>
            <person name="Zhang X."/>
            <person name="Sun H."/>
            <person name="Wang H."/>
        </authorList>
    </citation>
    <scope>NUCLEOTIDE SEQUENCE [LARGE SCALE GENOMIC DNA]</scope>
    <source>
        <strain evidence="14">TB1705</strain>
        <tissue evidence="14">Leaf</tissue>
    </source>
</reference>
<evidence type="ECO:0000256" key="1">
    <source>
        <dbReference type="ARBA" id="ARBA00005762"/>
    </source>
</evidence>
<dbReference type="InterPro" id="IPR057298">
    <property type="entry name" value="RDR6-like_RBD"/>
</dbReference>
<dbReference type="InterPro" id="IPR007855">
    <property type="entry name" value="RDRP"/>
</dbReference>
<dbReference type="GO" id="GO:0003723">
    <property type="term" value="F:RNA binding"/>
    <property type="evidence" value="ECO:0007669"/>
    <property type="project" value="UniProtKB-KW"/>
</dbReference>
<evidence type="ECO:0000313" key="15">
    <source>
        <dbReference type="Proteomes" id="UP000541444"/>
    </source>
</evidence>
<feature type="domain" description="RDRP C-terminal head" evidence="13">
    <location>
        <begin position="1149"/>
        <end position="1298"/>
    </location>
</feature>
<keyword evidence="6 8" id="KW-0943">RNA-mediated gene silencing</keyword>
<keyword evidence="3 8" id="KW-0808">Transferase</keyword>
<dbReference type="InterPro" id="IPR058752">
    <property type="entry name" value="RDRP_C_head"/>
</dbReference>
<evidence type="ECO:0000256" key="2">
    <source>
        <dbReference type="ARBA" id="ARBA00022484"/>
    </source>
</evidence>
<proteinExistence type="inferred from homology"/>
<dbReference type="GO" id="GO:0031380">
    <property type="term" value="C:nuclear RNA-directed RNA polymerase complex"/>
    <property type="evidence" value="ECO:0007669"/>
    <property type="project" value="TreeGrafter"/>
</dbReference>